<gene>
    <name evidence="20" type="primary">ND5</name>
</gene>
<evidence type="ECO:0000256" key="9">
    <source>
        <dbReference type="ARBA" id="ARBA00022982"/>
    </source>
</evidence>
<feature type="transmembrane region" description="Helical" evidence="16">
    <location>
        <begin position="615"/>
        <end position="633"/>
    </location>
</feature>
<evidence type="ECO:0000256" key="10">
    <source>
        <dbReference type="ARBA" id="ARBA00022989"/>
    </source>
</evidence>
<evidence type="ECO:0000256" key="8">
    <source>
        <dbReference type="ARBA" id="ARBA00022967"/>
    </source>
</evidence>
<keyword evidence="12 16" id="KW-0830">Ubiquinone</keyword>
<feature type="transmembrane region" description="Helical" evidence="16">
    <location>
        <begin position="165"/>
        <end position="186"/>
    </location>
</feature>
<keyword evidence="11 16" id="KW-0520">NAD</keyword>
<dbReference type="GO" id="GO:0015990">
    <property type="term" value="P:electron transport coupled proton transport"/>
    <property type="evidence" value="ECO:0007669"/>
    <property type="project" value="TreeGrafter"/>
</dbReference>
<reference evidence="20" key="1">
    <citation type="journal article" date="2019" name="Mitochondrial DNA Part B Resour">
        <title>Complete mitochondrial genome of the sea star Archaster typicus (Asteroidea: Archasteridae).</title>
        <authorList>
            <person name="Quek Z.B.R."/>
            <person name="Chang J.J.M."/>
            <person name="Ip Y.C.A."/>
            <person name="Huang D."/>
        </authorList>
    </citation>
    <scope>NUCLEOTIDE SEQUENCE</scope>
</reference>
<dbReference type="Pfam" id="PF06455">
    <property type="entry name" value="NADH5_C"/>
    <property type="match status" value="1"/>
</dbReference>
<feature type="transmembrane region" description="Helical" evidence="16">
    <location>
        <begin position="434"/>
        <end position="460"/>
    </location>
</feature>
<comment type="subcellular location">
    <subcellularLocation>
        <location evidence="1">Mitochondrion inner membrane</location>
        <topology evidence="1">Multi-pass membrane protein</topology>
    </subcellularLocation>
</comment>
<dbReference type="GO" id="GO:0003954">
    <property type="term" value="F:NADH dehydrogenase activity"/>
    <property type="evidence" value="ECO:0007669"/>
    <property type="project" value="TreeGrafter"/>
</dbReference>
<feature type="transmembrane region" description="Helical" evidence="16">
    <location>
        <begin position="59"/>
        <end position="78"/>
    </location>
</feature>
<evidence type="ECO:0000313" key="20">
    <source>
        <dbReference type="EMBL" id="QEZ90472.1"/>
    </source>
</evidence>
<evidence type="ECO:0000259" key="19">
    <source>
        <dbReference type="Pfam" id="PF06455"/>
    </source>
</evidence>
<keyword evidence="14 16" id="KW-0472">Membrane</keyword>
<feature type="transmembrane region" description="Helical" evidence="16">
    <location>
        <begin position="6"/>
        <end position="27"/>
    </location>
</feature>
<evidence type="ECO:0000256" key="3">
    <source>
        <dbReference type="ARBA" id="ARBA00021096"/>
    </source>
</evidence>
<feature type="transmembrane region" description="Helical" evidence="16">
    <location>
        <begin position="110"/>
        <end position="131"/>
    </location>
</feature>
<keyword evidence="4 16" id="KW-0813">Transport</keyword>
<evidence type="ECO:0000256" key="14">
    <source>
        <dbReference type="ARBA" id="ARBA00023136"/>
    </source>
</evidence>
<keyword evidence="9" id="KW-0249">Electron transport</keyword>
<dbReference type="InterPro" id="IPR001516">
    <property type="entry name" value="Proton_antipo_N"/>
</dbReference>
<feature type="transmembrane region" description="Helical" evidence="16">
    <location>
        <begin position="301"/>
        <end position="322"/>
    </location>
</feature>
<dbReference type="PRINTS" id="PR01434">
    <property type="entry name" value="NADHDHGNASE5"/>
</dbReference>
<dbReference type="PANTHER" id="PTHR42829">
    <property type="entry name" value="NADH-UBIQUINONE OXIDOREDUCTASE CHAIN 5"/>
    <property type="match status" value="1"/>
</dbReference>
<evidence type="ECO:0000256" key="1">
    <source>
        <dbReference type="ARBA" id="ARBA00004448"/>
    </source>
</evidence>
<keyword evidence="5" id="KW-0679">Respiratory chain</keyword>
<feature type="domain" description="NADH:quinone oxidoreductase/Mrp antiporter transmembrane" evidence="17">
    <location>
        <begin position="161"/>
        <end position="447"/>
    </location>
</feature>
<dbReference type="GO" id="GO:0042773">
    <property type="term" value="P:ATP synthesis coupled electron transport"/>
    <property type="evidence" value="ECO:0007669"/>
    <property type="project" value="InterPro"/>
</dbReference>
<comment type="catalytic activity">
    <reaction evidence="15 16">
        <text>a ubiquinone + NADH + 5 H(+)(in) = a ubiquinol + NAD(+) + 4 H(+)(out)</text>
        <dbReference type="Rhea" id="RHEA:29091"/>
        <dbReference type="Rhea" id="RHEA-COMP:9565"/>
        <dbReference type="Rhea" id="RHEA-COMP:9566"/>
        <dbReference type="ChEBI" id="CHEBI:15378"/>
        <dbReference type="ChEBI" id="CHEBI:16389"/>
        <dbReference type="ChEBI" id="CHEBI:17976"/>
        <dbReference type="ChEBI" id="CHEBI:57540"/>
        <dbReference type="ChEBI" id="CHEBI:57945"/>
        <dbReference type="EC" id="7.1.1.2"/>
    </reaction>
</comment>
<name>A0A5J6RKE5_9ECHI</name>
<feature type="transmembrane region" description="Helical" evidence="16">
    <location>
        <begin position="273"/>
        <end position="295"/>
    </location>
</feature>
<dbReference type="EC" id="7.1.1.2" evidence="2 16"/>
<dbReference type="PANTHER" id="PTHR42829:SF2">
    <property type="entry name" value="NADH-UBIQUINONE OXIDOREDUCTASE CHAIN 5"/>
    <property type="match status" value="1"/>
</dbReference>
<evidence type="ECO:0000256" key="2">
    <source>
        <dbReference type="ARBA" id="ARBA00012944"/>
    </source>
</evidence>
<dbReference type="Pfam" id="PF00361">
    <property type="entry name" value="Proton_antipo_M"/>
    <property type="match status" value="1"/>
</dbReference>
<keyword evidence="13 16" id="KW-0496">Mitochondrion</keyword>
<dbReference type="InterPro" id="IPR003945">
    <property type="entry name" value="NU5C-like"/>
</dbReference>
<feature type="transmembrane region" description="Helical" evidence="16">
    <location>
        <begin position="198"/>
        <end position="219"/>
    </location>
</feature>
<dbReference type="InterPro" id="IPR001750">
    <property type="entry name" value="ND/Mrp_TM"/>
</dbReference>
<evidence type="ECO:0000256" key="15">
    <source>
        <dbReference type="ARBA" id="ARBA00049551"/>
    </source>
</evidence>
<keyword evidence="6 16" id="KW-0812">Transmembrane</keyword>
<evidence type="ECO:0000256" key="5">
    <source>
        <dbReference type="ARBA" id="ARBA00022660"/>
    </source>
</evidence>
<keyword evidence="7" id="KW-0999">Mitochondrion inner membrane</keyword>
<feature type="transmembrane region" description="Helical" evidence="16">
    <location>
        <begin position="481"/>
        <end position="503"/>
    </location>
</feature>
<dbReference type="InterPro" id="IPR010934">
    <property type="entry name" value="NADH_DH_su5_C"/>
</dbReference>
<evidence type="ECO:0000256" key="12">
    <source>
        <dbReference type="ARBA" id="ARBA00023075"/>
    </source>
</evidence>
<feature type="domain" description="NADH dehydrogenase subunit 5 C-terminal" evidence="19">
    <location>
        <begin position="450"/>
        <end position="629"/>
    </location>
</feature>
<evidence type="ECO:0000256" key="13">
    <source>
        <dbReference type="ARBA" id="ARBA00023128"/>
    </source>
</evidence>
<dbReference type="Pfam" id="PF00662">
    <property type="entry name" value="Proton_antipo_N"/>
    <property type="match status" value="1"/>
</dbReference>
<keyword evidence="8" id="KW-1278">Translocase</keyword>
<sequence>MLINPSNIISSINISIVIILLFSTLFFQTHANPKLLKSTTYNFGVAHNNTFSNSYKSSLFFSSTLKLLAGASLIPLFINAAINSPENTISITHWLPNNTFLLNLEFRFDLTFNIFLSVALLVSWSILEFSFYYMNNDPHPNNFFRLLIIFLLNMIILTSTENLFLLFIGWEGVGFLSFLLISWWTTRFSANNSAIQAVIYNRIGDIGILLFFSLSISTFNSWSLSELFILEPNNTLNNILLAAILLAAAGKSAQFGLHPWLPAAMEGPTPVSALLHSSTMVVAGIFLLIRISPIYSGVGNFNTWCLLLGSVTALFAATTAISQHDIKKIVAYSTTSQLGLMMVAIGLNQPNVALFHICTHAFFKAMLFLSSGSIIHSLSDEQDLRKMGGLHFILPNTSSCIILGSLALSGIPFLAGFYSKDLILEISLTSLSNLIGMLLSFTATLLTAAYSLRIIFFCFFKPSSFSPLVPNSEENSNLVNALNRLALGTLLSGWMITNTILTTPSIIINPVAKNIAFALTIIGIITSSSMLITLSQNTLSNTFSSYNTFTTNQWFYENVTHTFSLLSSFLFSLQLATQNIDRGWNEQAGAQGIATLSSYASRKYQTTQSGYIKQYLLVSASTFIIILMVSTLFA</sequence>
<dbReference type="EMBL" id="MN052674">
    <property type="protein sequence ID" value="QEZ90472.1"/>
    <property type="molecule type" value="Genomic_DNA"/>
</dbReference>
<evidence type="ECO:0000256" key="6">
    <source>
        <dbReference type="ARBA" id="ARBA00022692"/>
    </source>
</evidence>
<evidence type="ECO:0000256" key="4">
    <source>
        <dbReference type="ARBA" id="ARBA00022448"/>
    </source>
</evidence>
<dbReference type="NCBIfam" id="TIGR01974">
    <property type="entry name" value="NDH_I_L"/>
    <property type="match status" value="1"/>
</dbReference>
<dbReference type="InterPro" id="IPR018393">
    <property type="entry name" value="NADHpl_OxRdtase_5_subgr"/>
</dbReference>
<feature type="domain" description="NADH-Ubiquinone oxidoreductase (complex I) chain 5 N-terminal" evidence="18">
    <location>
        <begin position="94"/>
        <end position="144"/>
    </location>
</feature>
<accession>A0A5J6RKE5</accession>
<dbReference type="GO" id="GO:0005743">
    <property type="term" value="C:mitochondrial inner membrane"/>
    <property type="evidence" value="ECO:0007669"/>
    <property type="project" value="UniProtKB-SubCell"/>
</dbReference>
<feature type="transmembrane region" description="Helical" evidence="16">
    <location>
        <begin position="390"/>
        <end position="414"/>
    </location>
</feature>
<organism evidence="20">
    <name type="scientific">Archaster typicus</name>
    <dbReference type="NCBI Taxonomy" id="136937"/>
    <lineage>
        <taxon>Eukaryota</taxon>
        <taxon>Metazoa</taxon>
        <taxon>Echinodermata</taxon>
        <taxon>Eleutherozoa</taxon>
        <taxon>Asterozoa</taxon>
        <taxon>Asteroidea</taxon>
        <taxon>Valvatacea</taxon>
        <taxon>Valvatida</taxon>
        <taxon>Archasteridae</taxon>
        <taxon>Archaster</taxon>
    </lineage>
</organism>
<dbReference type="GO" id="GO:0008137">
    <property type="term" value="F:NADH dehydrogenase (ubiquinone) activity"/>
    <property type="evidence" value="ECO:0007669"/>
    <property type="project" value="UniProtKB-EC"/>
</dbReference>
<evidence type="ECO:0000256" key="7">
    <source>
        <dbReference type="ARBA" id="ARBA00022792"/>
    </source>
</evidence>
<keyword evidence="10 16" id="KW-1133">Transmembrane helix</keyword>
<proteinExistence type="inferred from homology"/>
<feature type="transmembrane region" description="Helical" evidence="16">
    <location>
        <begin position="239"/>
        <end position="261"/>
    </location>
</feature>
<geneLocation type="mitochondrion" evidence="20"/>
<protein>
    <recommendedName>
        <fullName evidence="3 16">NADH-ubiquinone oxidoreductase chain 5</fullName>
        <ecNumber evidence="2 16">7.1.1.2</ecNumber>
    </recommendedName>
</protein>
<evidence type="ECO:0000256" key="16">
    <source>
        <dbReference type="RuleBase" id="RU003404"/>
    </source>
</evidence>
<feature type="transmembrane region" description="Helical" evidence="16">
    <location>
        <begin position="515"/>
        <end position="534"/>
    </location>
</feature>
<comment type="function">
    <text evidence="16">Core subunit of the mitochondrial membrane respiratory chain NADH dehydrogenase (Complex I) which catalyzes electron transfer from NADH through the respiratory chain, using ubiquinone as an electron acceptor. Essential for the catalytic activity and assembly of complex I.</text>
</comment>
<evidence type="ECO:0000256" key="11">
    <source>
        <dbReference type="ARBA" id="ARBA00023027"/>
    </source>
</evidence>
<feature type="transmembrane region" description="Helical" evidence="16">
    <location>
        <begin position="143"/>
        <end position="159"/>
    </location>
</feature>
<evidence type="ECO:0000259" key="17">
    <source>
        <dbReference type="Pfam" id="PF00361"/>
    </source>
</evidence>
<evidence type="ECO:0000259" key="18">
    <source>
        <dbReference type="Pfam" id="PF00662"/>
    </source>
</evidence>
<dbReference type="AlphaFoldDB" id="A0A5J6RKE5"/>
<comment type="similarity">
    <text evidence="16">Belongs to the complex I subunit 5 family.</text>
</comment>